<gene>
    <name evidence="2" type="ORF">Aple_049730</name>
</gene>
<dbReference type="Proteomes" id="UP000377595">
    <property type="component" value="Unassembled WGS sequence"/>
</dbReference>
<dbReference type="RefSeq" id="WP_155347043.1">
    <property type="nucleotide sequence ID" value="NZ_BAAAHM010000016.1"/>
</dbReference>
<dbReference type="InterPro" id="IPR046259">
    <property type="entry name" value="DUF6292"/>
</dbReference>
<protein>
    <recommendedName>
        <fullName evidence="1">DUF6292 domain-containing protein</fullName>
    </recommendedName>
</protein>
<evidence type="ECO:0000259" key="1">
    <source>
        <dbReference type="Pfam" id="PF19809"/>
    </source>
</evidence>
<evidence type="ECO:0000313" key="3">
    <source>
        <dbReference type="Proteomes" id="UP000377595"/>
    </source>
</evidence>
<evidence type="ECO:0000313" key="2">
    <source>
        <dbReference type="EMBL" id="GES22076.1"/>
    </source>
</evidence>
<organism evidence="2 3">
    <name type="scientific">Acrocarpospora pleiomorpha</name>
    <dbReference type="NCBI Taxonomy" id="90975"/>
    <lineage>
        <taxon>Bacteria</taxon>
        <taxon>Bacillati</taxon>
        <taxon>Actinomycetota</taxon>
        <taxon>Actinomycetes</taxon>
        <taxon>Streptosporangiales</taxon>
        <taxon>Streptosporangiaceae</taxon>
        <taxon>Acrocarpospora</taxon>
    </lineage>
</organism>
<keyword evidence="3" id="KW-1185">Reference proteome</keyword>
<name>A0A5M3XMV0_9ACTN</name>
<proteinExistence type="predicted"/>
<accession>A0A5M3XMV0</accession>
<dbReference type="Pfam" id="PF19809">
    <property type="entry name" value="DUF6292"/>
    <property type="match status" value="1"/>
</dbReference>
<feature type="domain" description="DUF6292" evidence="1">
    <location>
        <begin position="19"/>
        <end position="98"/>
    </location>
</feature>
<dbReference type="EMBL" id="BLAF01000028">
    <property type="protein sequence ID" value="GES22076.1"/>
    <property type="molecule type" value="Genomic_DNA"/>
</dbReference>
<dbReference type="OrthoDB" id="4190452at2"/>
<comment type="caution">
    <text evidence="2">The sequence shown here is derived from an EMBL/GenBank/DDBJ whole genome shotgun (WGS) entry which is preliminary data.</text>
</comment>
<dbReference type="AlphaFoldDB" id="A0A5M3XMV0"/>
<reference evidence="2 3" key="1">
    <citation type="submission" date="2019-10" db="EMBL/GenBank/DDBJ databases">
        <title>Whole genome shotgun sequence of Acrocarpospora pleiomorpha NBRC 16267.</title>
        <authorList>
            <person name="Ichikawa N."/>
            <person name="Kimura A."/>
            <person name="Kitahashi Y."/>
            <person name="Komaki H."/>
            <person name="Oguchi A."/>
        </authorList>
    </citation>
    <scope>NUCLEOTIDE SEQUENCE [LARGE SCALE GENOMIC DNA]</scope>
    <source>
        <strain evidence="2 3">NBRC 16267</strain>
    </source>
</reference>
<sequence>MIFVPEAYSDAWLELPIAYVARVAEVLGAERWWDDPFDPRDATILLGHGRALVWDEESGWRRGTFLSGRKGVRTELAGALYLGGGVLPEPERVAELLAGGGAERPVYRSYRDIGDGFDQKLVRYVGGLVGSR</sequence>